<proteinExistence type="predicted"/>
<evidence type="ECO:0000259" key="3">
    <source>
        <dbReference type="Pfam" id="PF24880"/>
    </source>
</evidence>
<evidence type="ECO:0000256" key="1">
    <source>
        <dbReference type="SAM" id="MobiDB-lite"/>
    </source>
</evidence>
<name>A0ABY8SXA0_9BURK</name>
<evidence type="ECO:0000313" key="5">
    <source>
        <dbReference type="Proteomes" id="UP001240697"/>
    </source>
</evidence>
<dbReference type="Pfam" id="PF21832">
    <property type="entry name" value="DUF6892"/>
    <property type="match status" value="1"/>
</dbReference>
<dbReference type="Proteomes" id="UP001240697">
    <property type="component" value="Chromosome"/>
</dbReference>
<sequence length="367" mass="41269">MGLLNWMKTKSGGRQGGPSPERLCIDIGQEGLRINGSLLPELTLAALDAFLGSHREAQQVRSSPDEPVDPLKLVAIWDAAGVRAFSDDSVHASELELRLAEDPAWESSVQYDFFALNPRNVFAGVFTVEGLPLLQAVPQKVLREVYSFAEWKTGNWDVMVMLREELGEVISSMPFSERLKKLETDDIADLVRAAPQPFREVCISRSAAPPKPVKSSKKWKLPKPQGAVLHFSHLPFKLAVVQELMYQQERLKPRFDVHDFARHHAKRDIDPNSYYFEMIPEVKAWFDGLPVPASLAEHVQRLSFDGGNDIYLELIPQWDGEDEQFNVTALSAQELAQFPQLREVSGSHWLSPEAIELLTRHGVAVLD</sequence>
<dbReference type="InterPro" id="IPR056640">
    <property type="entry name" value="DUF7738"/>
</dbReference>
<dbReference type="EMBL" id="CP125947">
    <property type="protein sequence ID" value="WHS67642.1"/>
    <property type="molecule type" value="Genomic_DNA"/>
</dbReference>
<organism evidence="4 5">
    <name type="scientific">Comamonas resistens</name>
    <dbReference type="NCBI Taxonomy" id="3046670"/>
    <lineage>
        <taxon>Bacteria</taxon>
        <taxon>Pseudomonadati</taxon>
        <taxon>Pseudomonadota</taxon>
        <taxon>Betaproteobacteria</taxon>
        <taxon>Burkholderiales</taxon>
        <taxon>Comamonadaceae</taxon>
        <taxon>Comamonas</taxon>
    </lineage>
</organism>
<feature type="domain" description="DUF7738" evidence="3">
    <location>
        <begin position="25"/>
        <end position="140"/>
    </location>
</feature>
<keyword evidence="5" id="KW-1185">Reference proteome</keyword>
<evidence type="ECO:0000313" key="4">
    <source>
        <dbReference type="EMBL" id="WHS67642.1"/>
    </source>
</evidence>
<dbReference type="RefSeq" id="WP_283488669.1">
    <property type="nucleotide sequence ID" value="NZ_CP125947.1"/>
</dbReference>
<reference evidence="4 5" key="1">
    <citation type="submission" date="2023-05" db="EMBL/GenBank/DDBJ databases">
        <authorList>
            <person name="Yin Y."/>
            <person name="Lu Z."/>
        </authorList>
    </citation>
    <scope>NUCLEOTIDE SEQUENCE [LARGE SCALE GENOMIC DNA]</scope>
    <source>
        <strain evidence="4 5">ZM22</strain>
    </source>
</reference>
<protein>
    <submittedName>
        <fullName evidence="4">Uncharacterized protein</fullName>
    </submittedName>
</protein>
<dbReference type="InterPro" id="IPR054187">
    <property type="entry name" value="DUF6892"/>
</dbReference>
<evidence type="ECO:0000259" key="2">
    <source>
        <dbReference type="Pfam" id="PF21832"/>
    </source>
</evidence>
<feature type="region of interest" description="Disordered" evidence="1">
    <location>
        <begin position="1"/>
        <end position="20"/>
    </location>
</feature>
<gene>
    <name evidence="4" type="ORF">QMY55_11235</name>
</gene>
<feature type="domain" description="DUF6892" evidence="2">
    <location>
        <begin position="229"/>
        <end position="365"/>
    </location>
</feature>
<accession>A0ABY8SXA0</accession>
<dbReference type="Pfam" id="PF24880">
    <property type="entry name" value="DUF7738"/>
    <property type="match status" value="1"/>
</dbReference>